<comment type="subcellular location">
    <subcellularLocation>
        <location evidence="1">Mitochondrion</location>
    </subcellularLocation>
</comment>
<protein>
    <recommendedName>
        <fullName evidence="3">Mitochondrial 15S rRNA processing factor CCM1</fullName>
    </recommendedName>
</protein>
<evidence type="ECO:0000256" key="2">
    <source>
        <dbReference type="ARBA" id="ARBA00022737"/>
    </source>
</evidence>
<comment type="caution">
    <text evidence="5">The sequence shown here is derived from an EMBL/GenBank/DDBJ whole genome shotgun (WGS) entry which is preliminary data.</text>
</comment>
<accession>A0A9W6T0X2</accession>
<dbReference type="AlphaFoldDB" id="A0A9W6T0X2"/>
<evidence type="ECO:0000313" key="5">
    <source>
        <dbReference type="EMBL" id="GME71538.1"/>
    </source>
</evidence>
<dbReference type="Proteomes" id="UP001165120">
    <property type="component" value="Unassembled WGS sequence"/>
</dbReference>
<dbReference type="NCBIfam" id="TIGR00756">
    <property type="entry name" value="PPR"/>
    <property type="match status" value="1"/>
</dbReference>
<name>A0A9W6T0X2_CANBO</name>
<dbReference type="Pfam" id="PF13812">
    <property type="entry name" value="PPR_3"/>
    <property type="match status" value="1"/>
</dbReference>
<dbReference type="PANTHER" id="PTHR47936">
    <property type="entry name" value="PPR_LONG DOMAIN-CONTAINING PROTEIN"/>
    <property type="match status" value="1"/>
</dbReference>
<reference evidence="5" key="1">
    <citation type="submission" date="2023-04" db="EMBL/GenBank/DDBJ databases">
        <title>Candida boidinii NBRC 10035.</title>
        <authorList>
            <person name="Ichikawa N."/>
            <person name="Sato H."/>
            <person name="Tonouchi N."/>
        </authorList>
    </citation>
    <scope>NUCLEOTIDE SEQUENCE</scope>
    <source>
        <strain evidence="5">NBRC 10035</strain>
    </source>
</reference>
<feature type="repeat" description="PPR" evidence="4">
    <location>
        <begin position="386"/>
        <end position="420"/>
    </location>
</feature>
<keyword evidence="6" id="KW-1185">Reference proteome</keyword>
<keyword evidence="2" id="KW-0677">Repeat</keyword>
<proteinExistence type="predicted"/>
<evidence type="ECO:0000256" key="3">
    <source>
        <dbReference type="ARBA" id="ARBA00044527"/>
    </source>
</evidence>
<feature type="repeat" description="PPR" evidence="4">
    <location>
        <begin position="351"/>
        <end position="385"/>
    </location>
</feature>
<dbReference type="InterPro" id="IPR002885">
    <property type="entry name" value="PPR_rpt"/>
</dbReference>
<evidence type="ECO:0000256" key="4">
    <source>
        <dbReference type="PROSITE-ProRule" id="PRU00708"/>
    </source>
</evidence>
<sequence length="855" mass="99480">MIRFNTCSNCRQIRYTIKNLHSNNTYNLNNSTTSPNPLKSINNINHINSIRTIVIASKNRKKNSIKNSTDSITYNNNNNTNENFDLTIPNNVNRHSRNNKNHTKLKNYGNTDKYEESLTNQLKKIQDFTLKVNNVILNRKDQIKSEEIKKELDIKQDNIDHDLEYDDQLEKDADAIFQNLMLEDNSLNNPGNLLSLGSTEPSSLQIETGNKETEESTSISLFPNPKPYITLPASIRFRLGESTKYIMNKETADYSKILKYLQKNDGFKGIQDSNDIIEFIKLIPRNQIKYLISDYYKLIKDSNIKLSTYGYNTIISKLNYNLNFRNTKNLELIENLYETHLANSNENKKINIMTCGIMINTYSKIGDLNKIKSFLNLLNANGLKPSLVIYTSILQCYIRLNKYKQACDIFDTMKFESIETSPSAKTYNSIILMDILNNNIEKALSRYDEMEQSSTRTGLELKPERETLLALARGCSTRTELLLKGWRFIIEYYRLKYPIENLVLEIMIQLAKSDGDLNFARALYLNMNDLKSKTTNKFEIPSGTALKLLFNSYVTSSEDYKLKKNQYSEKEDDVGTDKGEKIALLSDIDDEVHAIKLKSLELINFEPIFNDRLPILPFDTINTRDDKLILAESSAIFNYHLLKYPNILTSEIIEAYLFVYAYRCENIQQFKQIFNKITYLDRGDDINPENGLIGEQQDDITIEEPESYEQDEEITGGIQRLPEFTRIAQGLEFKFPREDRIYNSCMHAARRFKDLKFSQEIWMERGLYRKTQNFQNLSKLKQDELDFKFARSMLSNFVNTGAITDAYQLVLSSQSRFIWTYYHLKSLIELCTQLGYNKFVDELKIVIKKSNRYLK</sequence>
<dbReference type="Gene3D" id="1.25.40.10">
    <property type="entry name" value="Tetratricopeptide repeat domain"/>
    <property type="match status" value="1"/>
</dbReference>
<evidence type="ECO:0000256" key="1">
    <source>
        <dbReference type="ARBA" id="ARBA00004173"/>
    </source>
</evidence>
<dbReference type="PANTHER" id="PTHR47936:SF3">
    <property type="entry name" value="PENTACOTRIPEPTIDE-REPEAT REGION OF PRORP DOMAIN-CONTAINING PROTEIN"/>
    <property type="match status" value="1"/>
</dbReference>
<gene>
    <name evidence="5" type="ORF">Cboi02_000324900</name>
</gene>
<dbReference type="PROSITE" id="PS51375">
    <property type="entry name" value="PPR"/>
    <property type="match status" value="2"/>
</dbReference>
<dbReference type="InterPro" id="IPR011990">
    <property type="entry name" value="TPR-like_helical_dom_sf"/>
</dbReference>
<evidence type="ECO:0000313" key="6">
    <source>
        <dbReference type="Proteomes" id="UP001165120"/>
    </source>
</evidence>
<dbReference type="GO" id="GO:0005739">
    <property type="term" value="C:mitochondrion"/>
    <property type="evidence" value="ECO:0007669"/>
    <property type="project" value="UniProtKB-SubCell"/>
</dbReference>
<dbReference type="EMBL" id="BSXN01001091">
    <property type="protein sequence ID" value="GME71538.1"/>
    <property type="molecule type" value="Genomic_DNA"/>
</dbReference>
<organism evidence="5 6">
    <name type="scientific">Candida boidinii</name>
    <name type="common">Yeast</name>
    <dbReference type="NCBI Taxonomy" id="5477"/>
    <lineage>
        <taxon>Eukaryota</taxon>
        <taxon>Fungi</taxon>
        <taxon>Dikarya</taxon>
        <taxon>Ascomycota</taxon>
        <taxon>Saccharomycotina</taxon>
        <taxon>Pichiomycetes</taxon>
        <taxon>Pichiales</taxon>
        <taxon>Pichiaceae</taxon>
        <taxon>Ogataea</taxon>
        <taxon>Ogataea/Candida clade</taxon>
    </lineage>
</organism>